<evidence type="ECO:0000259" key="6">
    <source>
        <dbReference type="Pfam" id="PF00441"/>
    </source>
</evidence>
<dbReference type="Gene3D" id="1.10.540.10">
    <property type="entry name" value="Acyl-CoA dehydrogenase/oxidase, N-terminal domain"/>
    <property type="match status" value="1"/>
</dbReference>
<accession>A0A382F6B9</accession>
<dbReference type="InterPro" id="IPR037069">
    <property type="entry name" value="AcylCoA_DH/ox_N_sf"/>
</dbReference>
<dbReference type="SUPFAM" id="SSF47203">
    <property type="entry name" value="Acyl-CoA dehydrogenase C-terminal domain-like"/>
    <property type="match status" value="1"/>
</dbReference>
<comment type="similarity">
    <text evidence="2">Belongs to the acyl-CoA dehydrogenase family.</text>
</comment>
<evidence type="ECO:0000259" key="7">
    <source>
        <dbReference type="Pfam" id="PF02770"/>
    </source>
</evidence>
<dbReference type="EMBL" id="UINC01047859">
    <property type="protein sequence ID" value="SVB57661.1"/>
    <property type="molecule type" value="Genomic_DNA"/>
</dbReference>
<dbReference type="PANTHER" id="PTHR48083:SF20">
    <property type="entry name" value="LONG-CHAIN SPECIFIC ACYL-COA DEHYDROGENASE, MITOCHONDRIAL"/>
    <property type="match status" value="1"/>
</dbReference>
<dbReference type="FunFam" id="1.20.140.10:FF:000001">
    <property type="entry name" value="Acyl-CoA dehydrogenase"/>
    <property type="match status" value="1"/>
</dbReference>
<name>A0A382F6B9_9ZZZZ</name>
<gene>
    <name evidence="9" type="ORF">METZ01_LOCUS210515</name>
</gene>
<dbReference type="GO" id="GO:0033539">
    <property type="term" value="P:fatty acid beta-oxidation using acyl-CoA dehydrogenase"/>
    <property type="evidence" value="ECO:0007669"/>
    <property type="project" value="TreeGrafter"/>
</dbReference>
<dbReference type="InterPro" id="IPR009100">
    <property type="entry name" value="AcylCoA_DH/oxidase_NM_dom_sf"/>
</dbReference>
<dbReference type="InterPro" id="IPR006089">
    <property type="entry name" value="Acyl-CoA_DH_CS"/>
</dbReference>
<dbReference type="InterPro" id="IPR006091">
    <property type="entry name" value="Acyl-CoA_Oxase/DH_mid-dom"/>
</dbReference>
<keyword evidence="3" id="KW-0285">Flavoprotein</keyword>
<dbReference type="SUPFAM" id="SSF56645">
    <property type="entry name" value="Acyl-CoA dehydrogenase NM domain-like"/>
    <property type="match status" value="1"/>
</dbReference>
<dbReference type="AlphaFoldDB" id="A0A382F6B9"/>
<feature type="domain" description="Acyl-CoA oxidase/dehydrogenase middle" evidence="7">
    <location>
        <begin position="127"/>
        <end position="221"/>
    </location>
</feature>
<evidence type="ECO:0008006" key="10">
    <source>
        <dbReference type="Google" id="ProtNLM"/>
    </source>
</evidence>
<dbReference type="InterPro" id="IPR036250">
    <property type="entry name" value="AcylCo_DH-like_C"/>
</dbReference>
<keyword evidence="4" id="KW-0274">FAD</keyword>
<proteinExistence type="inferred from homology"/>
<dbReference type="Gene3D" id="1.20.140.10">
    <property type="entry name" value="Butyryl-CoA Dehydrogenase, subunit A, domain 3"/>
    <property type="match status" value="1"/>
</dbReference>
<feature type="domain" description="Acyl-CoA dehydrogenase/oxidase N-terminal" evidence="8">
    <location>
        <begin position="12"/>
        <end position="122"/>
    </location>
</feature>
<evidence type="ECO:0000256" key="4">
    <source>
        <dbReference type="ARBA" id="ARBA00022827"/>
    </source>
</evidence>
<keyword evidence="5" id="KW-0560">Oxidoreductase</keyword>
<sequence>MEFGIQRTIFGEEHETFRRTIRSFLKEEVLPHVPEWEEQGETPRDIWRRAGEIGLLGTSIPAAYGGAEGGFLYDALVIEELGYHGIGAPAWDMHGHIVAPFIVEFGTDKQKQQWLPDMAAGEKIASIGLTEPSTGSDLKDLRTQAVRDGGDYVINGSKIFITNGIIGDLILLAAKTDPTLGAKGVSLFLVDTATPGYRKGRNLKKVGNKAQDTAELFFDDMRVPADSMLGGKNEGWRILWHGLAQERLVVAVRSMAICEAALDQTVVYTKDRKAFGQPVFDFQNTQFKLADHATAIEAGRTFIDRCIEQHAAGALSAETAAKAKLWTTELQDQILNDCVQLHGGNGYMWDYPIARAWADARVHRIYAGTNEIMRYIIGRSL</sequence>
<protein>
    <recommendedName>
        <fullName evidence="10">Acyl-CoA dehydrogenase</fullName>
    </recommendedName>
</protein>
<reference evidence="9" key="1">
    <citation type="submission" date="2018-05" db="EMBL/GenBank/DDBJ databases">
        <authorList>
            <person name="Lanie J.A."/>
            <person name="Ng W.-L."/>
            <person name="Kazmierczak K.M."/>
            <person name="Andrzejewski T.M."/>
            <person name="Davidsen T.M."/>
            <person name="Wayne K.J."/>
            <person name="Tettelin H."/>
            <person name="Glass J.I."/>
            <person name="Rusch D."/>
            <person name="Podicherti R."/>
            <person name="Tsui H.-C.T."/>
            <person name="Winkler M.E."/>
        </authorList>
    </citation>
    <scope>NUCLEOTIDE SEQUENCE</scope>
</reference>
<dbReference type="PROSITE" id="PS00073">
    <property type="entry name" value="ACYL_COA_DH_2"/>
    <property type="match status" value="1"/>
</dbReference>
<evidence type="ECO:0000256" key="1">
    <source>
        <dbReference type="ARBA" id="ARBA00001974"/>
    </source>
</evidence>
<dbReference type="FunFam" id="1.10.540.10:FF:000026">
    <property type="entry name" value="Acyl-CoA dehydrogenase medium chain"/>
    <property type="match status" value="1"/>
</dbReference>
<evidence type="ECO:0000256" key="5">
    <source>
        <dbReference type="ARBA" id="ARBA00023002"/>
    </source>
</evidence>
<dbReference type="InterPro" id="IPR050741">
    <property type="entry name" value="Acyl-CoA_dehydrogenase"/>
</dbReference>
<dbReference type="InterPro" id="IPR009075">
    <property type="entry name" value="AcylCo_DH/oxidase_C"/>
</dbReference>
<evidence type="ECO:0000256" key="3">
    <source>
        <dbReference type="ARBA" id="ARBA00022630"/>
    </source>
</evidence>
<dbReference type="Gene3D" id="2.40.110.10">
    <property type="entry name" value="Butyryl-CoA Dehydrogenase, subunit A, domain 2"/>
    <property type="match status" value="1"/>
</dbReference>
<dbReference type="GO" id="GO:0005737">
    <property type="term" value="C:cytoplasm"/>
    <property type="evidence" value="ECO:0007669"/>
    <property type="project" value="TreeGrafter"/>
</dbReference>
<evidence type="ECO:0000313" key="9">
    <source>
        <dbReference type="EMBL" id="SVB57661.1"/>
    </source>
</evidence>
<dbReference type="PANTHER" id="PTHR48083">
    <property type="entry name" value="MEDIUM-CHAIN SPECIFIC ACYL-COA DEHYDROGENASE, MITOCHONDRIAL-RELATED"/>
    <property type="match status" value="1"/>
</dbReference>
<organism evidence="9">
    <name type="scientific">marine metagenome</name>
    <dbReference type="NCBI Taxonomy" id="408172"/>
    <lineage>
        <taxon>unclassified sequences</taxon>
        <taxon>metagenomes</taxon>
        <taxon>ecological metagenomes</taxon>
    </lineage>
</organism>
<dbReference type="Pfam" id="PF00441">
    <property type="entry name" value="Acyl-CoA_dh_1"/>
    <property type="match status" value="1"/>
</dbReference>
<dbReference type="GO" id="GO:0003995">
    <property type="term" value="F:acyl-CoA dehydrogenase activity"/>
    <property type="evidence" value="ECO:0007669"/>
    <property type="project" value="InterPro"/>
</dbReference>
<evidence type="ECO:0000256" key="2">
    <source>
        <dbReference type="ARBA" id="ARBA00009347"/>
    </source>
</evidence>
<feature type="domain" description="Acyl-CoA dehydrogenase/oxidase C-terminal" evidence="6">
    <location>
        <begin position="233"/>
        <end position="381"/>
    </location>
</feature>
<dbReference type="InterPro" id="IPR046373">
    <property type="entry name" value="Acyl-CoA_Oxase/DH_mid-dom_sf"/>
</dbReference>
<evidence type="ECO:0000259" key="8">
    <source>
        <dbReference type="Pfam" id="PF02771"/>
    </source>
</evidence>
<dbReference type="Pfam" id="PF02771">
    <property type="entry name" value="Acyl-CoA_dh_N"/>
    <property type="match status" value="1"/>
</dbReference>
<dbReference type="InterPro" id="IPR013786">
    <property type="entry name" value="AcylCoA_DH/ox_N"/>
</dbReference>
<comment type="cofactor">
    <cofactor evidence="1">
        <name>FAD</name>
        <dbReference type="ChEBI" id="CHEBI:57692"/>
    </cofactor>
</comment>
<dbReference type="GO" id="GO:0050660">
    <property type="term" value="F:flavin adenine dinucleotide binding"/>
    <property type="evidence" value="ECO:0007669"/>
    <property type="project" value="InterPro"/>
</dbReference>
<dbReference type="Pfam" id="PF02770">
    <property type="entry name" value="Acyl-CoA_dh_M"/>
    <property type="match status" value="1"/>
</dbReference>
<dbReference type="FunFam" id="2.40.110.10:FF:000002">
    <property type="entry name" value="Acyl-CoA dehydrogenase fadE12"/>
    <property type="match status" value="1"/>
</dbReference>